<dbReference type="RefSeq" id="WP_074217326.1">
    <property type="nucleotide sequence ID" value="NZ_FSRG01000006.1"/>
</dbReference>
<proteinExistence type="predicted"/>
<keyword evidence="3" id="KW-1185">Reference proteome</keyword>
<sequence>MKLIADVEKLTKVFSYIENVLTEEEVVLVPKIKLVAEELFVNVAMHVKDTEDKTVEIELSAVEDEDNTWKLTFIDNGPVYNPLEEAKEPDLDAGVEERVIGGLGVHLIKHMTDRQYYERTPTEKNVLQIFFKK</sequence>
<reference evidence="3" key="1">
    <citation type="submission" date="2016-11" db="EMBL/GenBank/DDBJ databases">
        <authorList>
            <person name="Varghese N."/>
            <person name="Submissions S."/>
        </authorList>
    </citation>
    <scope>NUCLEOTIDE SEQUENCE [LARGE SCALE GENOMIC DNA]</scope>
    <source>
        <strain evidence="3">DSM 17456</strain>
    </source>
</reference>
<dbReference type="InterPro" id="IPR003594">
    <property type="entry name" value="HATPase_dom"/>
</dbReference>
<dbReference type="InterPro" id="IPR036890">
    <property type="entry name" value="HATPase_C_sf"/>
</dbReference>
<keyword evidence="2" id="KW-0418">Kinase</keyword>
<protein>
    <submittedName>
        <fullName evidence="2">Anti-sigma regulatory factor (Ser/Thr protein kinase)</fullName>
    </submittedName>
</protein>
<dbReference type="SUPFAM" id="SSF55874">
    <property type="entry name" value="ATPase domain of HSP90 chaperone/DNA topoisomerase II/histidine kinase"/>
    <property type="match status" value="1"/>
</dbReference>
<dbReference type="EMBL" id="FSRG01000006">
    <property type="protein sequence ID" value="SIO28809.1"/>
    <property type="molecule type" value="Genomic_DNA"/>
</dbReference>
<evidence type="ECO:0000259" key="1">
    <source>
        <dbReference type="Pfam" id="PF13581"/>
    </source>
</evidence>
<dbReference type="AlphaFoldDB" id="A0A1N6IA06"/>
<name>A0A1N6IA06_9BACT</name>
<keyword evidence="2" id="KW-0808">Transferase</keyword>
<accession>A0A1N6IA06</accession>
<dbReference type="GO" id="GO:0016301">
    <property type="term" value="F:kinase activity"/>
    <property type="evidence" value="ECO:0007669"/>
    <property type="project" value="UniProtKB-KW"/>
</dbReference>
<feature type="domain" description="Histidine kinase/HSP90-like ATPase" evidence="1">
    <location>
        <begin position="5"/>
        <end position="127"/>
    </location>
</feature>
<dbReference type="Proteomes" id="UP000184694">
    <property type="component" value="Unassembled WGS sequence"/>
</dbReference>
<dbReference type="STRING" id="1121457.SAMN02745161_2556"/>
<organism evidence="2 3">
    <name type="scientific">Halodesulfovibrio marinisediminis DSM 17456</name>
    <dbReference type="NCBI Taxonomy" id="1121457"/>
    <lineage>
        <taxon>Bacteria</taxon>
        <taxon>Pseudomonadati</taxon>
        <taxon>Thermodesulfobacteriota</taxon>
        <taxon>Desulfovibrionia</taxon>
        <taxon>Desulfovibrionales</taxon>
        <taxon>Desulfovibrionaceae</taxon>
        <taxon>Halodesulfovibrio</taxon>
    </lineage>
</organism>
<dbReference type="Pfam" id="PF13581">
    <property type="entry name" value="HATPase_c_2"/>
    <property type="match status" value="1"/>
</dbReference>
<dbReference type="Gene3D" id="3.30.565.10">
    <property type="entry name" value="Histidine kinase-like ATPase, C-terminal domain"/>
    <property type="match status" value="1"/>
</dbReference>
<evidence type="ECO:0000313" key="3">
    <source>
        <dbReference type="Proteomes" id="UP000184694"/>
    </source>
</evidence>
<gene>
    <name evidence="2" type="ORF">SAMN02745161_2556</name>
</gene>
<evidence type="ECO:0000313" key="2">
    <source>
        <dbReference type="EMBL" id="SIO28809.1"/>
    </source>
</evidence>
<dbReference type="OrthoDB" id="9792240at2"/>
<dbReference type="CDD" id="cd16936">
    <property type="entry name" value="HATPase_RsbW-like"/>
    <property type="match status" value="1"/>
</dbReference>